<gene>
    <name evidence="2" type="primary">Dyak\GE28336</name>
    <name evidence="2" type="synonym">GE28336</name>
    <name evidence="2" type="ORF">Dyak_GE28336</name>
</gene>
<dbReference type="EMBL" id="CM000162">
    <property type="protein sequence ID" value="KRK05860.1"/>
    <property type="molecule type" value="Genomic_DNA"/>
</dbReference>
<name>A0A0R1EF87_DROYA</name>
<feature type="signal peptide" evidence="1">
    <location>
        <begin position="1"/>
        <end position="19"/>
    </location>
</feature>
<organism evidence="2 3">
    <name type="scientific">Drosophila yakuba</name>
    <name type="common">Fruit fly</name>
    <dbReference type="NCBI Taxonomy" id="7245"/>
    <lineage>
        <taxon>Eukaryota</taxon>
        <taxon>Metazoa</taxon>
        <taxon>Ecdysozoa</taxon>
        <taxon>Arthropoda</taxon>
        <taxon>Hexapoda</taxon>
        <taxon>Insecta</taxon>
        <taxon>Pterygota</taxon>
        <taxon>Neoptera</taxon>
        <taxon>Endopterygota</taxon>
        <taxon>Diptera</taxon>
        <taxon>Brachycera</taxon>
        <taxon>Muscomorpha</taxon>
        <taxon>Ephydroidea</taxon>
        <taxon>Drosophilidae</taxon>
        <taxon>Drosophila</taxon>
        <taxon>Sophophora</taxon>
    </lineage>
</organism>
<protein>
    <submittedName>
        <fullName evidence="2">Uncharacterized protein</fullName>
    </submittedName>
</protein>
<evidence type="ECO:0000313" key="3">
    <source>
        <dbReference type="Proteomes" id="UP000002282"/>
    </source>
</evidence>
<keyword evidence="1" id="KW-0732">Signal</keyword>
<dbReference type="Proteomes" id="UP000002282">
    <property type="component" value="Chromosome X"/>
</dbReference>
<proteinExistence type="predicted"/>
<accession>A0A0R1EF87</accession>
<dbReference type="AlphaFoldDB" id="A0A0R1EF87"/>
<dbReference type="KEGG" id="dya:Dyak_GE28336"/>
<reference evidence="2 3" key="1">
    <citation type="journal article" date="2007" name="Nature">
        <title>Evolution of genes and genomes on the Drosophila phylogeny.</title>
        <authorList>
            <consortium name="Drosophila 12 Genomes Consortium"/>
            <person name="Clark A.G."/>
            <person name="Eisen M.B."/>
            <person name="Smith D.R."/>
            <person name="Bergman C.M."/>
            <person name="Oliver B."/>
            <person name="Markow T.A."/>
            <person name="Kaufman T.C."/>
            <person name="Kellis M."/>
            <person name="Gelbart W."/>
            <person name="Iyer V.N."/>
            <person name="Pollard D.A."/>
            <person name="Sackton T.B."/>
            <person name="Larracuente A.M."/>
            <person name="Singh N.D."/>
            <person name="Abad J.P."/>
            <person name="Abt D.N."/>
            <person name="Adryan B."/>
            <person name="Aguade M."/>
            <person name="Akashi H."/>
            <person name="Anderson W.W."/>
            <person name="Aquadro C.F."/>
            <person name="Ardell D.H."/>
            <person name="Arguello R."/>
            <person name="Artieri C.G."/>
            <person name="Barbash D.A."/>
            <person name="Barker D."/>
            <person name="Barsanti P."/>
            <person name="Batterham P."/>
            <person name="Batzoglou S."/>
            <person name="Begun D."/>
            <person name="Bhutkar A."/>
            <person name="Blanco E."/>
            <person name="Bosak S.A."/>
            <person name="Bradley R.K."/>
            <person name="Brand A.D."/>
            <person name="Brent M.R."/>
            <person name="Brooks A.N."/>
            <person name="Brown R.H."/>
            <person name="Butlin R.K."/>
            <person name="Caggese C."/>
            <person name="Calvi B.R."/>
            <person name="Bernardo de Carvalho A."/>
            <person name="Caspi A."/>
            <person name="Castrezana S."/>
            <person name="Celniker S.E."/>
            <person name="Chang J.L."/>
            <person name="Chapple C."/>
            <person name="Chatterji S."/>
            <person name="Chinwalla A."/>
            <person name="Civetta A."/>
            <person name="Clifton S.W."/>
            <person name="Comeron J.M."/>
            <person name="Costello J.C."/>
            <person name="Coyne J.A."/>
            <person name="Daub J."/>
            <person name="David R.G."/>
            <person name="Delcher A.L."/>
            <person name="Delehaunty K."/>
            <person name="Do C.B."/>
            <person name="Ebling H."/>
            <person name="Edwards K."/>
            <person name="Eickbush T."/>
            <person name="Evans J.D."/>
            <person name="Filipski A."/>
            <person name="Findeiss S."/>
            <person name="Freyhult E."/>
            <person name="Fulton L."/>
            <person name="Fulton R."/>
            <person name="Garcia A.C."/>
            <person name="Gardiner A."/>
            <person name="Garfield D.A."/>
            <person name="Garvin B.E."/>
            <person name="Gibson G."/>
            <person name="Gilbert D."/>
            <person name="Gnerre S."/>
            <person name="Godfrey J."/>
            <person name="Good R."/>
            <person name="Gotea V."/>
            <person name="Gravely B."/>
            <person name="Greenberg A.J."/>
            <person name="Griffiths-Jones S."/>
            <person name="Gross S."/>
            <person name="Guigo R."/>
            <person name="Gustafson E.A."/>
            <person name="Haerty W."/>
            <person name="Hahn M.W."/>
            <person name="Halligan D.L."/>
            <person name="Halpern A.L."/>
            <person name="Halter G.M."/>
            <person name="Han M.V."/>
            <person name="Heger A."/>
            <person name="Hillier L."/>
            <person name="Hinrichs A.S."/>
            <person name="Holmes I."/>
            <person name="Hoskins R.A."/>
            <person name="Hubisz M.J."/>
            <person name="Hultmark D."/>
            <person name="Huntley M.A."/>
            <person name="Jaffe D.B."/>
            <person name="Jagadeeshan S."/>
            <person name="Jeck W.R."/>
            <person name="Johnson J."/>
            <person name="Jones C.D."/>
            <person name="Jordan W.C."/>
            <person name="Karpen G.H."/>
            <person name="Kataoka E."/>
            <person name="Keightley P.D."/>
            <person name="Kheradpour P."/>
            <person name="Kirkness E.F."/>
            <person name="Koerich L.B."/>
            <person name="Kristiansen K."/>
            <person name="Kudrna D."/>
            <person name="Kulathinal R.J."/>
            <person name="Kumar S."/>
            <person name="Kwok R."/>
            <person name="Lander E."/>
            <person name="Langley C.H."/>
            <person name="Lapoint R."/>
            <person name="Lazzaro B.P."/>
            <person name="Lee S.J."/>
            <person name="Levesque L."/>
            <person name="Li R."/>
            <person name="Lin C.F."/>
            <person name="Lin M.F."/>
            <person name="Lindblad-Toh K."/>
            <person name="Llopart A."/>
            <person name="Long M."/>
            <person name="Low L."/>
            <person name="Lozovsky E."/>
            <person name="Lu J."/>
            <person name="Luo M."/>
            <person name="Machado C.A."/>
            <person name="Makalowski W."/>
            <person name="Marzo M."/>
            <person name="Matsuda M."/>
            <person name="Matzkin L."/>
            <person name="McAllister B."/>
            <person name="McBride C.S."/>
            <person name="McKernan B."/>
            <person name="McKernan K."/>
            <person name="Mendez-Lago M."/>
            <person name="Minx P."/>
            <person name="Mollenhauer M.U."/>
            <person name="Montooth K."/>
            <person name="Mount S.M."/>
            <person name="Mu X."/>
            <person name="Myers E."/>
            <person name="Negre B."/>
            <person name="Newfeld S."/>
            <person name="Nielsen R."/>
            <person name="Noor M.A."/>
            <person name="O'Grady P."/>
            <person name="Pachter L."/>
            <person name="Papaceit M."/>
            <person name="Parisi M.J."/>
            <person name="Parisi M."/>
            <person name="Parts L."/>
            <person name="Pedersen J.S."/>
            <person name="Pesole G."/>
            <person name="Phillippy A.M."/>
            <person name="Ponting C.P."/>
            <person name="Pop M."/>
            <person name="Porcelli D."/>
            <person name="Powell J.R."/>
            <person name="Prohaska S."/>
            <person name="Pruitt K."/>
            <person name="Puig M."/>
            <person name="Quesneville H."/>
            <person name="Ram K.R."/>
            <person name="Rand D."/>
            <person name="Rasmussen M.D."/>
            <person name="Reed L.K."/>
            <person name="Reenan R."/>
            <person name="Reily A."/>
            <person name="Remington K.A."/>
            <person name="Rieger T.T."/>
            <person name="Ritchie M.G."/>
            <person name="Robin C."/>
            <person name="Rogers Y.H."/>
            <person name="Rohde C."/>
            <person name="Rozas J."/>
            <person name="Rubenfield M.J."/>
            <person name="Ruiz A."/>
            <person name="Russo S."/>
            <person name="Salzberg S.L."/>
            <person name="Sanchez-Gracia A."/>
            <person name="Saranga D.J."/>
            <person name="Sato H."/>
            <person name="Schaeffer S.W."/>
            <person name="Schatz M.C."/>
            <person name="Schlenke T."/>
            <person name="Schwartz R."/>
            <person name="Segarra C."/>
            <person name="Singh R.S."/>
            <person name="Sirot L."/>
            <person name="Sirota M."/>
            <person name="Sisneros N.B."/>
            <person name="Smith C.D."/>
            <person name="Smith T.F."/>
            <person name="Spieth J."/>
            <person name="Stage D.E."/>
            <person name="Stark A."/>
            <person name="Stephan W."/>
            <person name="Strausberg R.L."/>
            <person name="Strempel S."/>
            <person name="Sturgill D."/>
            <person name="Sutton G."/>
            <person name="Sutton G.G."/>
            <person name="Tao W."/>
            <person name="Teichmann S."/>
            <person name="Tobari Y.N."/>
            <person name="Tomimura Y."/>
            <person name="Tsolas J.M."/>
            <person name="Valente V.L."/>
            <person name="Venter E."/>
            <person name="Venter J.C."/>
            <person name="Vicario S."/>
            <person name="Vieira F.G."/>
            <person name="Vilella A.J."/>
            <person name="Villasante A."/>
            <person name="Walenz B."/>
            <person name="Wang J."/>
            <person name="Wasserman M."/>
            <person name="Watts T."/>
            <person name="Wilson D."/>
            <person name="Wilson R.K."/>
            <person name="Wing R.A."/>
            <person name="Wolfner M.F."/>
            <person name="Wong A."/>
            <person name="Wong G.K."/>
            <person name="Wu C.I."/>
            <person name="Wu G."/>
            <person name="Yamamoto D."/>
            <person name="Yang H.P."/>
            <person name="Yang S.P."/>
            <person name="Yorke J.A."/>
            <person name="Yoshida K."/>
            <person name="Zdobnov E."/>
            <person name="Zhang P."/>
            <person name="Zhang Y."/>
            <person name="Zimin A.V."/>
            <person name="Baldwin J."/>
            <person name="Abdouelleil A."/>
            <person name="Abdulkadir J."/>
            <person name="Abebe A."/>
            <person name="Abera B."/>
            <person name="Abreu J."/>
            <person name="Acer S.C."/>
            <person name="Aftuck L."/>
            <person name="Alexander A."/>
            <person name="An P."/>
            <person name="Anderson E."/>
            <person name="Anderson S."/>
            <person name="Arachi H."/>
            <person name="Azer M."/>
            <person name="Bachantsang P."/>
            <person name="Barry A."/>
            <person name="Bayul T."/>
            <person name="Berlin A."/>
            <person name="Bessette D."/>
            <person name="Bloom T."/>
            <person name="Blye J."/>
            <person name="Boguslavskiy L."/>
            <person name="Bonnet C."/>
            <person name="Boukhgalter B."/>
            <person name="Bourzgui I."/>
            <person name="Brown A."/>
            <person name="Cahill P."/>
            <person name="Channer S."/>
            <person name="Cheshatsang Y."/>
            <person name="Chuda L."/>
            <person name="Citroen M."/>
            <person name="Collymore A."/>
            <person name="Cooke P."/>
            <person name="Costello M."/>
            <person name="D'Aco K."/>
            <person name="Daza R."/>
            <person name="De Haan G."/>
            <person name="DeGray S."/>
            <person name="DeMaso C."/>
            <person name="Dhargay N."/>
            <person name="Dooley K."/>
            <person name="Dooley E."/>
            <person name="Doricent M."/>
            <person name="Dorje P."/>
            <person name="Dorjee K."/>
            <person name="Dupes A."/>
            <person name="Elong R."/>
            <person name="Falk J."/>
            <person name="Farina A."/>
            <person name="Faro S."/>
            <person name="Ferguson D."/>
            <person name="Fisher S."/>
            <person name="Foley C.D."/>
            <person name="Franke A."/>
            <person name="Friedrich D."/>
            <person name="Gadbois L."/>
            <person name="Gearin G."/>
            <person name="Gearin C.R."/>
            <person name="Giannoukos G."/>
            <person name="Goode T."/>
            <person name="Graham J."/>
            <person name="Grandbois E."/>
            <person name="Grewal S."/>
            <person name="Gyaltsen K."/>
            <person name="Hafez N."/>
            <person name="Hagos B."/>
            <person name="Hall J."/>
            <person name="Henson C."/>
            <person name="Hollinger A."/>
            <person name="Honan T."/>
            <person name="Huard M.D."/>
            <person name="Hughes L."/>
            <person name="Hurhula B."/>
            <person name="Husby M.E."/>
            <person name="Kamat A."/>
            <person name="Kanga B."/>
            <person name="Kashin S."/>
            <person name="Khazanovich D."/>
            <person name="Kisner P."/>
            <person name="Lance K."/>
            <person name="Lara M."/>
            <person name="Lee W."/>
            <person name="Lennon N."/>
            <person name="Letendre F."/>
            <person name="LeVine R."/>
            <person name="Lipovsky A."/>
            <person name="Liu X."/>
            <person name="Liu J."/>
            <person name="Liu S."/>
            <person name="Lokyitsang T."/>
            <person name="Lokyitsang Y."/>
            <person name="Lubonja R."/>
            <person name="Lui A."/>
            <person name="MacDonald P."/>
            <person name="Magnisalis V."/>
            <person name="Maru K."/>
            <person name="Matthews C."/>
            <person name="McCusker W."/>
            <person name="McDonough S."/>
            <person name="Mehta T."/>
            <person name="Meldrim J."/>
            <person name="Meneus L."/>
            <person name="Mihai O."/>
            <person name="Mihalev A."/>
            <person name="Mihova T."/>
            <person name="Mittelman R."/>
            <person name="Mlenga V."/>
            <person name="Montmayeur A."/>
            <person name="Mulrain L."/>
            <person name="Navidi A."/>
            <person name="Naylor J."/>
            <person name="Negash T."/>
            <person name="Nguyen T."/>
            <person name="Nguyen N."/>
            <person name="Nicol R."/>
            <person name="Norbu C."/>
            <person name="Norbu N."/>
            <person name="Novod N."/>
            <person name="O'Neill B."/>
            <person name="Osman S."/>
            <person name="Markiewicz E."/>
            <person name="Oyono O.L."/>
            <person name="Patti C."/>
            <person name="Phunkhang P."/>
            <person name="Pierre F."/>
            <person name="Priest M."/>
            <person name="Raghuraman S."/>
            <person name="Rege F."/>
            <person name="Reyes R."/>
            <person name="Rise C."/>
            <person name="Rogov P."/>
            <person name="Ross K."/>
            <person name="Ryan E."/>
            <person name="Settipalli S."/>
            <person name="Shea T."/>
            <person name="Sherpa N."/>
            <person name="Shi L."/>
            <person name="Shih D."/>
            <person name="Sparrow T."/>
            <person name="Spaulding J."/>
            <person name="Stalker J."/>
            <person name="Stange-Thomann N."/>
            <person name="Stavropoulos S."/>
            <person name="Stone C."/>
            <person name="Strader C."/>
            <person name="Tesfaye S."/>
            <person name="Thomson T."/>
            <person name="Thoulutsang Y."/>
            <person name="Thoulutsang D."/>
            <person name="Topham K."/>
            <person name="Topping I."/>
            <person name="Tsamla T."/>
            <person name="Vassiliev H."/>
            <person name="Vo A."/>
            <person name="Wangchuk T."/>
            <person name="Wangdi T."/>
            <person name="Weiand M."/>
            <person name="Wilkinson J."/>
            <person name="Wilson A."/>
            <person name="Yadav S."/>
            <person name="Young G."/>
            <person name="Yu Q."/>
            <person name="Zembek L."/>
            <person name="Zhong D."/>
            <person name="Zimmer A."/>
            <person name="Zwirko Z."/>
            <person name="Jaffe D.B."/>
            <person name="Alvarez P."/>
            <person name="Brockman W."/>
            <person name="Butler J."/>
            <person name="Chin C."/>
            <person name="Gnerre S."/>
            <person name="Grabherr M."/>
            <person name="Kleber M."/>
            <person name="Mauceli E."/>
            <person name="MacCallum I."/>
        </authorList>
    </citation>
    <scope>NUCLEOTIDE SEQUENCE [LARGE SCALE GENOMIC DNA]</scope>
    <source>
        <strain evidence="3">Tai18E2 / Tucson 14021-0261.01</strain>
    </source>
</reference>
<dbReference type="OrthoDB" id="7852397at2759"/>
<reference evidence="2 3" key="2">
    <citation type="journal article" date="2007" name="PLoS Biol.">
        <title>Principles of genome evolution in the Drosophila melanogaster species group.</title>
        <authorList>
            <person name="Ranz J.M."/>
            <person name="Maurin D."/>
            <person name="Chan Y.S."/>
            <person name="von Grotthuss M."/>
            <person name="Hillier L.W."/>
            <person name="Roote J."/>
            <person name="Ashburner M."/>
            <person name="Bergman C.M."/>
        </authorList>
    </citation>
    <scope>NUCLEOTIDE SEQUENCE [LARGE SCALE GENOMIC DNA]</scope>
    <source>
        <strain evidence="3">Tai18E2 / Tucson 14021-0261.01</strain>
    </source>
</reference>
<evidence type="ECO:0000313" key="2">
    <source>
        <dbReference type="EMBL" id="KRK05860.1"/>
    </source>
</evidence>
<keyword evidence="3" id="KW-1185">Reference proteome</keyword>
<sequence>MTWIWTLFLLGFVIAQGTAQGIAEQGIAEIDGEVTKKLKSFLENFSGNWKDNTEFLNWISKIRTALNNNNTRLVDKFELRFGFESYNSDRLVLEQKISDRIEELDSIIPHQKHSKCLNFYVGQRTALKTALKQSNFIKVERFAENASSCPYYHFDDNIFLSILKA</sequence>
<feature type="chain" id="PRO_5006403459" evidence="1">
    <location>
        <begin position="20"/>
        <end position="165"/>
    </location>
</feature>
<evidence type="ECO:0000256" key="1">
    <source>
        <dbReference type="SAM" id="SignalP"/>
    </source>
</evidence>